<evidence type="ECO:0000256" key="1">
    <source>
        <dbReference type="ARBA" id="ARBA00004123"/>
    </source>
</evidence>
<evidence type="ECO:0000313" key="8">
    <source>
        <dbReference type="EMBL" id="KAK6641747.1"/>
    </source>
</evidence>
<evidence type="ECO:0000313" key="7">
    <source>
        <dbReference type="EMBL" id="KAK6620815.1"/>
    </source>
</evidence>
<keyword evidence="3" id="KW-0963">Cytoplasm</keyword>
<keyword evidence="9" id="KW-1185">Reference proteome</keyword>
<evidence type="ECO:0000256" key="6">
    <source>
        <dbReference type="SAM" id="MobiDB-lite"/>
    </source>
</evidence>
<accession>A0AAN8NLK7</accession>
<dbReference type="AlphaFoldDB" id="A0AAN8NLK7"/>
<name>A0AAN8NLK7_POLSC</name>
<dbReference type="Proteomes" id="UP001372834">
    <property type="component" value="Unassembled WGS sequence"/>
</dbReference>
<dbReference type="EMBL" id="JAWJWE010000039">
    <property type="protein sequence ID" value="KAK6620815.1"/>
    <property type="molecule type" value="Genomic_DNA"/>
</dbReference>
<protein>
    <recommendedName>
        <fullName evidence="11">Microtubule-associated protein Jupiter</fullName>
    </recommendedName>
</protein>
<evidence type="ECO:0008006" key="11">
    <source>
        <dbReference type="Google" id="ProtNLM"/>
    </source>
</evidence>
<evidence type="ECO:0000256" key="2">
    <source>
        <dbReference type="ARBA" id="ARBA00004496"/>
    </source>
</evidence>
<dbReference type="GO" id="GO:0005737">
    <property type="term" value="C:cytoplasm"/>
    <property type="evidence" value="ECO:0007669"/>
    <property type="project" value="UniProtKB-SubCell"/>
</dbReference>
<evidence type="ECO:0000256" key="5">
    <source>
        <dbReference type="ARBA" id="ARBA00023242"/>
    </source>
</evidence>
<dbReference type="Proteomes" id="UP001359485">
    <property type="component" value="Unassembled WGS sequence"/>
</dbReference>
<evidence type="ECO:0000313" key="9">
    <source>
        <dbReference type="Proteomes" id="UP001359485"/>
    </source>
</evidence>
<dbReference type="InterPro" id="IPR033335">
    <property type="entry name" value="JUPITER"/>
</dbReference>
<dbReference type="EMBL" id="JAWJWF010000001">
    <property type="protein sequence ID" value="KAK6641747.1"/>
    <property type="molecule type" value="Genomic_DNA"/>
</dbReference>
<keyword evidence="4" id="KW-0597">Phosphoprotein</keyword>
<sequence length="171" mass="18044">MKPPGGDCHDIFGADFIGTPSHHRVLKPPGGGTSELFATNLQEANQKPGLTQVDSSGNLPNGIDLVNGKSGKTTSYSSLSEGHSTSDVSIPSSVISAEIKNLSAQIQKRQNNGNPLTGEGCQTSEHYVIRVHRQREGNPVTGEGYDTPESRNAPPPARTRVPPGGYSSGLW</sequence>
<organism evidence="7 10">
    <name type="scientific">Polyplax serrata</name>
    <name type="common">Common mouse louse</name>
    <dbReference type="NCBI Taxonomy" id="468196"/>
    <lineage>
        <taxon>Eukaryota</taxon>
        <taxon>Metazoa</taxon>
        <taxon>Ecdysozoa</taxon>
        <taxon>Arthropoda</taxon>
        <taxon>Hexapoda</taxon>
        <taxon>Insecta</taxon>
        <taxon>Pterygota</taxon>
        <taxon>Neoptera</taxon>
        <taxon>Paraneoptera</taxon>
        <taxon>Psocodea</taxon>
        <taxon>Troctomorpha</taxon>
        <taxon>Phthiraptera</taxon>
        <taxon>Anoplura</taxon>
        <taxon>Polyplacidae</taxon>
        <taxon>Polyplax</taxon>
    </lineage>
</organism>
<proteinExistence type="predicted"/>
<feature type="compositionally biased region" description="Polar residues" evidence="6">
    <location>
        <begin position="70"/>
        <end position="89"/>
    </location>
</feature>
<evidence type="ECO:0000256" key="3">
    <source>
        <dbReference type="ARBA" id="ARBA00022490"/>
    </source>
</evidence>
<reference evidence="7 10" key="1">
    <citation type="submission" date="2023-10" db="EMBL/GenBank/DDBJ databases">
        <title>Genomes of two closely related lineages of the louse Polyplax serrata with different host specificities.</title>
        <authorList>
            <person name="Martinu J."/>
            <person name="Tarabai H."/>
            <person name="Stefka J."/>
            <person name="Hypsa V."/>
        </authorList>
    </citation>
    <scope>NUCLEOTIDE SEQUENCE [LARGE SCALE GENOMIC DNA]</scope>
    <source>
        <strain evidence="8">98ZLc_SE</strain>
        <strain evidence="7">HR10_N</strain>
    </source>
</reference>
<keyword evidence="5" id="KW-0539">Nucleus</keyword>
<feature type="region of interest" description="Disordered" evidence="6">
    <location>
        <begin position="48"/>
        <end position="89"/>
    </location>
</feature>
<gene>
    <name evidence="7" type="ORF">RUM43_011111</name>
    <name evidence="8" type="ORF">RUM44_013462</name>
</gene>
<evidence type="ECO:0000256" key="4">
    <source>
        <dbReference type="ARBA" id="ARBA00022553"/>
    </source>
</evidence>
<dbReference type="Pfam" id="PF17054">
    <property type="entry name" value="JUPITER"/>
    <property type="match status" value="1"/>
</dbReference>
<comment type="caution">
    <text evidence="7">The sequence shown here is derived from an EMBL/GenBank/DDBJ whole genome shotgun (WGS) entry which is preliminary data.</text>
</comment>
<evidence type="ECO:0000313" key="10">
    <source>
        <dbReference type="Proteomes" id="UP001372834"/>
    </source>
</evidence>
<feature type="compositionally biased region" description="Polar residues" evidence="6">
    <location>
        <begin position="48"/>
        <end position="59"/>
    </location>
</feature>
<comment type="subcellular location">
    <subcellularLocation>
        <location evidence="2">Cytoplasm</location>
    </subcellularLocation>
    <subcellularLocation>
        <location evidence="1">Nucleus</location>
    </subcellularLocation>
</comment>
<dbReference type="GO" id="GO:0005634">
    <property type="term" value="C:nucleus"/>
    <property type="evidence" value="ECO:0007669"/>
    <property type="project" value="UniProtKB-SubCell"/>
</dbReference>
<feature type="region of interest" description="Disordered" evidence="6">
    <location>
        <begin position="131"/>
        <end position="171"/>
    </location>
</feature>